<reference evidence="2 3" key="1">
    <citation type="submission" date="2017-08" db="EMBL/GenBank/DDBJ databases">
        <title>Infants hospitalized years apart are colonized by the same room-sourced microbial strains.</title>
        <authorList>
            <person name="Brooks B."/>
            <person name="Olm M.R."/>
            <person name="Firek B.A."/>
            <person name="Baker R."/>
            <person name="Thomas B.C."/>
            <person name="Morowitz M.J."/>
            <person name="Banfield J.F."/>
        </authorList>
    </citation>
    <scope>NUCLEOTIDE SEQUENCE [LARGE SCALE GENOMIC DNA]</scope>
    <source>
        <strain evidence="2">S2_005_002_R2_34</strain>
    </source>
</reference>
<comment type="caution">
    <text evidence="2">The sequence shown here is derived from an EMBL/GenBank/DDBJ whole genome shotgun (WGS) entry which is preliminary data.</text>
</comment>
<protein>
    <submittedName>
        <fullName evidence="2">DUF2076 domain-containing protein</fullName>
    </submittedName>
</protein>
<dbReference type="AlphaFoldDB" id="A0A2W5NC72"/>
<proteinExistence type="predicted"/>
<sequence length="175" mass="17849">MDRNDQQAIEGLFTRLAEAERGAPARDAEAEGFITRAIAAQPGAPYYMLQTIVVQQAALEQAQARIEALETERAQAPAGGGGFLASLFGGGAARPAPRPAQANGPATQALRAQHQQGGGGGFLAGAAQTAVGVAGGVLLGNAVMGMFAGDPAMAEEPPLEEEPAEEEMDFGGDFE</sequence>
<feature type="region of interest" description="Disordered" evidence="1">
    <location>
        <begin position="153"/>
        <end position="175"/>
    </location>
</feature>
<evidence type="ECO:0000313" key="3">
    <source>
        <dbReference type="Proteomes" id="UP000249185"/>
    </source>
</evidence>
<organism evidence="2 3">
    <name type="scientific">Rhodovulum sulfidophilum</name>
    <name type="common">Rhodobacter sulfidophilus</name>
    <dbReference type="NCBI Taxonomy" id="35806"/>
    <lineage>
        <taxon>Bacteria</taxon>
        <taxon>Pseudomonadati</taxon>
        <taxon>Pseudomonadota</taxon>
        <taxon>Alphaproteobacteria</taxon>
        <taxon>Rhodobacterales</taxon>
        <taxon>Paracoccaceae</taxon>
        <taxon>Rhodovulum</taxon>
    </lineage>
</organism>
<feature type="region of interest" description="Disordered" evidence="1">
    <location>
        <begin position="94"/>
        <end position="117"/>
    </location>
</feature>
<evidence type="ECO:0000256" key="1">
    <source>
        <dbReference type="SAM" id="MobiDB-lite"/>
    </source>
</evidence>
<dbReference type="Proteomes" id="UP000249185">
    <property type="component" value="Unassembled WGS sequence"/>
</dbReference>
<dbReference type="Pfam" id="PF09849">
    <property type="entry name" value="DUF2076"/>
    <property type="match status" value="1"/>
</dbReference>
<feature type="compositionally biased region" description="Acidic residues" evidence="1">
    <location>
        <begin position="157"/>
        <end position="175"/>
    </location>
</feature>
<accession>A0A2W5NC72</accession>
<dbReference type="EMBL" id="QFPW01000012">
    <property type="protein sequence ID" value="PZQ48335.1"/>
    <property type="molecule type" value="Genomic_DNA"/>
</dbReference>
<evidence type="ECO:0000313" key="2">
    <source>
        <dbReference type="EMBL" id="PZQ48335.1"/>
    </source>
</evidence>
<name>A0A2W5NC72_RHOSU</name>
<dbReference type="InterPro" id="IPR018648">
    <property type="entry name" value="DUF2076"/>
</dbReference>
<gene>
    <name evidence="2" type="ORF">DI556_14380</name>
</gene>
<feature type="compositionally biased region" description="Low complexity" evidence="1">
    <location>
        <begin position="94"/>
        <end position="115"/>
    </location>
</feature>